<sequence>MKGQDISLYQQFNGHYDFTFIGNTMNTAENNSINQPVTITSSAADLNLNADATVVKAYLYWAGCGDGDFSVKLNTTTMTPDRTFSYVRDFDGVVYTYFSAFKDITNFIQTNGNGSYTLSELDVTPYVPLHLQRRTNFAGWAILLVYSRPDLPLNQINIYDGLEGVPDDLTITLNDLNVIDNQNSKVGFLAWEGDSILATEEFRINGDLLFNAQNPYNNVFNSTNSITGSTTLYNMDLDIYNIQNNIQIGDNKAEITLSSSQDFVMINTVVTKFNSQVPDGTIVINEVQKQCNSRTITIDYTLSNLDCTGPLPPNTPVTIYANNSALTTFEIGVAIPIDGTLSGQITVTIPDTIPNDFNLTIVVDDKGDGTGTVVELEENNNVFNITVTLISSPPFNLLPTLIACNEGFTQGTFNFSAYADWVKVNSDDTVAFYENSEDAEYAVNPILNTTNYLANVTPKEIFVRINNENCYSITSFLLTTRNCPPTVYNYISANVDGYNDVFTIDGLDNIFLNYRIEIYNRWGKLIWTGNPNTEKWNGTAQNGISSDQVPDGTYFYLLFLNDPDYPKPLSGYVFLVR</sequence>
<name>A0ABP7T9U2_9FLAO</name>
<dbReference type="NCBIfam" id="TIGR04131">
    <property type="entry name" value="Bac_Flav_CTERM"/>
    <property type="match status" value="1"/>
</dbReference>
<dbReference type="Proteomes" id="UP001500968">
    <property type="component" value="Unassembled WGS sequence"/>
</dbReference>
<proteinExistence type="predicted"/>
<organism evidence="1 2">
    <name type="scientific">Flavobacterium cheonhonense</name>
    <dbReference type="NCBI Taxonomy" id="706185"/>
    <lineage>
        <taxon>Bacteria</taxon>
        <taxon>Pseudomonadati</taxon>
        <taxon>Bacteroidota</taxon>
        <taxon>Flavobacteriia</taxon>
        <taxon>Flavobacteriales</taxon>
        <taxon>Flavobacteriaceae</taxon>
        <taxon>Flavobacterium</taxon>
    </lineage>
</organism>
<evidence type="ECO:0000313" key="2">
    <source>
        <dbReference type="Proteomes" id="UP001500968"/>
    </source>
</evidence>
<dbReference type="InterPro" id="IPR026341">
    <property type="entry name" value="T9SS_type_B"/>
</dbReference>
<dbReference type="EMBL" id="BAABCR010000003">
    <property type="protein sequence ID" value="GAA4022998.1"/>
    <property type="molecule type" value="Genomic_DNA"/>
</dbReference>
<dbReference type="Pfam" id="PF13585">
    <property type="entry name" value="CHU_C"/>
    <property type="match status" value="1"/>
</dbReference>
<protein>
    <recommendedName>
        <fullName evidence="3">Gliding motility-associated C-terminal domain-containing protein</fullName>
    </recommendedName>
</protein>
<evidence type="ECO:0000313" key="1">
    <source>
        <dbReference type="EMBL" id="GAA4022998.1"/>
    </source>
</evidence>
<reference evidence="2" key="1">
    <citation type="journal article" date="2019" name="Int. J. Syst. Evol. Microbiol.">
        <title>The Global Catalogue of Microorganisms (GCM) 10K type strain sequencing project: providing services to taxonomists for standard genome sequencing and annotation.</title>
        <authorList>
            <consortium name="The Broad Institute Genomics Platform"/>
            <consortium name="The Broad Institute Genome Sequencing Center for Infectious Disease"/>
            <person name="Wu L."/>
            <person name="Ma J."/>
        </authorList>
    </citation>
    <scope>NUCLEOTIDE SEQUENCE [LARGE SCALE GENOMIC DNA]</scope>
    <source>
        <strain evidence="2">JCM 17064</strain>
    </source>
</reference>
<gene>
    <name evidence="1" type="ORF">GCM10022386_02440</name>
</gene>
<keyword evidence="2" id="KW-1185">Reference proteome</keyword>
<comment type="caution">
    <text evidence="1">The sequence shown here is derived from an EMBL/GenBank/DDBJ whole genome shotgun (WGS) entry which is preliminary data.</text>
</comment>
<evidence type="ECO:0008006" key="3">
    <source>
        <dbReference type="Google" id="ProtNLM"/>
    </source>
</evidence>
<accession>A0ABP7T9U2</accession>